<dbReference type="PANTHER" id="PTHR38468">
    <property type="entry name" value="SLL0939 PROTEIN"/>
    <property type="match status" value="1"/>
</dbReference>
<proteinExistence type="predicted"/>
<dbReference type="AlphaFoldDB" id="A0A934SU32"/>
<feature type="region of interest" description="Disordered" evidence="1">
    <location>
        <begin position="121"/>
        <end position="147"/>
    </location>
</feature>
<keyword evidence="4" id="KW-1185">Reference proteome</keyword>
<dbReference type="Pfam" id="PF07784">
    <property type="entry name" value="DUF1622"/>
    <property type="match status" value="1"/>
</dbReference>
<feature type="transmembrane region" description="Helical" evidence="2">
    <location>
        <begin position="32"/>
        <end position="53"/>
    </location>
</feature>
<dbReference type="EMBL" id="JAEPBG010000008">
    <property type="protein sequence ID" value="MBK4736590.1"/>
    <property type="molecule type" value="Genomic_DNA"/>
</dbReference>
<organism evidence="3 4">
    <name type="scientific">Noviherbaspirillum pedocola</name>
    <dbReference type="NCBI Taxonomy" id="2801341"/>
    <lineage>
        <taxon>Bacteria</taxon>
        <taxon>Pseudomonadati</taxon>
        <taxon>Pseudomonadota</taxon>
        <taxon>Betaproteobacteria</taxon>
        <taxon>Burkholderiales</taxon>
        <taxon>Oxalobacteraceae</taxon>
        <taxon>Noviherbaspirillum</taxon>
    </lineage>
</organism>
<comment type="caution">
    <text evidence="3">The sequence shown here is derived from an EMBL/GenBank/DDBJ whole genome shotgun (WGS) entry which is preliminary data.</text>
</comment>
<evidence type="ECO:0000256" key="1">
    <source>
        <dbReference type="SAM" id="MobiDB-lite"/>
    </source>
</evidence>
<keyword evidence="2" id="KW-0812">Transmembrane</keyword>
<dbReference type="PANTHER" id="PTHR38468:SF1">
    <property type="entry name" value="SLL0939 PROTEIN"/>
    <property type="match status" value="1"/>
</dbReference>
<dbReference type="Proteomes" id="UP000622890">
    <property type="component" value="Unassembled WGS sequence"/>
</dbReference>
<accession>A0A934SU32</accession>
<evidence type="ECO:0000256" key="2">
    <source>
        <dbReference type="SAM" id="Phobius"/>
    </source>
</evidence>
<reference evidence="3" key="1">
    <citation type="submission" date="2021-01" db="EMBL/GenBank/DDBJ databases">
        <title>Genome sequence of strain Noviherbaspirillum sp. DKR-6.</title>
        <authorList>
            <person name="Chaudhary D.K."/>
        </authorList>
    </citation>
    <scope>NUCLEOTIDE SEQUENCE</scope>
    <source>
        <strain evidence="3">DKR-6</strain>
    </source>
</reference>
<gene>
    <name evidence="3" type="ORF">JJB74_18350</name>
</gene>
<keyword evidence="2" id="KW-0472">Membrane</keyword>
<evidence type="ECO:0000313" key="3">
    <source>
        <dbReference type="EMBL" id="MBK4736590.1"/>
    </source>
</evidence>
<evidence type="ECO:0000313" key="4">
    <source>
        <dbReference type="Proteomes" id="UP000622890"/>
    </source>
</evidence>
<name>A0A934SU32_9BURK</name>
<sequence>MKRHGGGAALFEDIERQIQSYVEWLRLLVESLGALVIAAGVLVVIVGLIRYALSRANDNFIPIRLAFGRYLTLALELQLAADILSTSVAPSWERIGKLAAIAVIRTALNYFLSKEIREERASASAEREVATIPGSNDGRPAPPRAEG</sequence>
<protein>
    <submittedName>
        <fullName evidence="3">DUF1622 domain-containing protein</fullName>
    </submittedName>
</protein>
<dbReference type="InterPro" id="IPR012427">
    <property type="entry name" value="DUF1622"/>
</dbReference>
<keyword evidence="2" id="KW-1133">Transmembrane helix</keyword>